<evidence type="ECO:0000313" key="5">
    <source>
        <dbReference type="Proteomes" id="UP000284220"/>
    </source>
</evidence>
<dbReference type="Proteomes" id="UP000284220">
    <property type="component" value="Unassembled WGS sequence"/>
</dbReference>
<reference evidence="4 5" key="1">
    <citation type="submission" date="2018-08" db="EMBL/GenBank/DDBJ databases">
        <title>A genome reference for cultivated species of the human gut microbiota.</title>
        <authorList>
            <person name="Zou Y."/>
            <person name="Xue W."/>
            <person name="Luo G."/>
        </authorList>
    </citation>
    <scope>NUCLEOTIDE SEQUENCE [LARGE SCALE GENOMIC DNA]</scope>
    <source>
        <strain evidence="3 4">AM18-2AC</strain>
        <strain evidence="2 5">AM22-9LB</strain>
    </source>
</reference>
<dbReference type="GO" id="GO:0009100">
    <property type="term" value="P:glycoprotein metabolic process"/>
    <property type="evidence" value="ECO:0007669"/>
    <property type="project" value="UniProtKB-ARBA"/>
</dbReference>
<dbReference type="PANTHER" id="PTHR43404:SF2">
    <property type="entry name" value="LIPOPOLYSACCHARIDE CHOLINEPHOSPHOTRANSFERASE LICD"/>
    <property type="match status" value="1"/>
</dbReference>
<evidence type="ECO:0000313" key="4">
    <source>
        <dbReference type="Proteomes" id="UP000284024"/>
    </source>
</evidence>
<dbReference type="EMBL" id="QRHZ01000015">
    <property type="protein sequence ID" value="RHG13817.1"/>
    <property type="molecule type" value="Genomic_DNA"/>
</dbReference>
<dbReference type="PANTHER" id="PTHR43404">
    <property type="entry name" value="LIPOPOLYSACCHARIDE CHOLINEPHOSPHOTRANSFERASE LICD"/>
    <property type="match status" value="1"/>
</dbReference>
<dbReference type="EMBL" id="QRJH01000015">
    <property type="protein sequence ID" value="RHH14755.1"/>
    <property type="molecule type" value="Genomic_DNA"/>
</dbReference>
<gene>
    <name evidence="3" type="ORF">DW222_17305</name>
    <name evidence="2" type="ORF">DW272_16370</name>
</gene>
<dbReference type="InterPro" id="IPR007074">
    <property type="entry name" value="LicD/FKTN/FKRP_NTP_transf"/>
</dbReference>
<protein>
    <submittedName>
        <fullName evidence="3">LicD family protein</fullName>
    </submittedName>
</protein>
<proteinExistence type="predicted"/>
<name>A0A414VXB4_9FIRM</name>
<feature type="domain" description="LicD/FKTN/FKRP nucleotidyltransferase" evidence="1">
    <location>
        <begin position="45"/>
        <end position="278"/>
    </location>
</feature>
<dbReference type="Pfam" id="PF04991">
    <property type="entry name" value="LicD"/>
    <property type="match status" value="1"/>
</dbReference>
<organism evidence="3 4">
    <name type="scientific">Blautia obeum</name>
    <dbReference type="NCBI Taxonomy" id="40520"/>
    <lineage>
        <taxon>Bacteria</taxon>
        <taxon>Bacillati</taxon>
        <taxon>Bacillota</taxon>
        <taxon>Clostridia</taxon>
        <taxon>Lachnospirales</taxon>
        <taxon>Lachnospiraceae</taxon>
        <taxon>Blautia</taxon>
    </lineage>
</organism>
<sequence length="301" mass="35715">MSLNYKKILNEIAKNNKDFHPISEEEKSLLQKCLYEMACDLDERCRKYGLKLFLVGGSLLGAIRHGGFIPWDDDMDMALSREDYIKFQEIFEKEFSDKYELRCPNTKYPNGNRFMQIYKKNTVLRTLGEGNPLQPQSIYIDIFPYDYVPINRIWRNAKGIRANVLMLIASCVMDYKYPDKLLQEYLKRDKDGKKFLFYRNIIGRIFCFRKPEVWFEKVDRVITSTRITDLVTSATGRKHYFGEIYEKRVFFPLSTIKFNEHIFYVPNNCDEYLKGLYGENYMIPPKENNKESHFISEISIG</sequence>
<evidence type="ECO:0000313" key="3">
    <source>
        <dbReference type="EMBL" id="RHH14755.1"/>
    </source>
</evidence>
<dbReference type="Proteomes" id="UP000284024">
    <property type="component" value="Unassembled WGS sequence"/>
</dbReference>
<dbReference type="RefSeq" id="WP_117628652.1">
    <property type="nucleotide sequence ID" value="NZ_JBCJBW010000020.1"/>
</dbReference>
<accession>A0A414VXB4</accession>
<dbReference type="AlphaFoldDB" id="A0A414VXB4"/>
<dbReference type="InterPro" id="IPR052942">
    <property type="entry name" value="LPS_cholinephosphotransferase"/>
</dbReference>
<evidence type="ECO:0000259" key="1">
    <source>
        <dbReference type="Pfam" id="PF04991"/>
    </source>
</evidence>
<evidence type="ECO:0000313" key="2">
    <source>
        <dbReference type="EMBL" id="RHG13817.1"/>
    </source>
</evidence>
<comment type="caution">
    <text evidence="3">The sequence shown here is derived from an EMBL/GenBank/DDBJ whole genome shotgun (WGS) entry which is preliminary data.</text>
</comment>